<organism evidence="1 2">
    <name type="scientific">Microvirga vignae</name>
    <dbReference type="NCBI Taxonomy" id="1225564"/>
    <lineage>
        <taxon>Bacteria</taxon>
        <taxon>Pseudomonadati</taxon>
        <taxon>Pseudomonadota</taxon>
        <taxon>Alphaproteobacteria</taxon>
        <taxon>Hyphomicrobiales</taxon>
        <taxon>Methylobacteriaceae</taxon>
        <taxon>Microvirga</taxon>
    </lineage>
</organism>
<dbReference type="PATRIC" id="fig|1225564.3.peg.5472"/>
<evidence type="ECO:0000313" key="1">
    <source>
        <dbReference type="EMBL" id="KLK91288.1"/>
    </source>
</evidence>
<dbReference type="Proteomes" id="UP000035489">
    <property type="component" value="Unassembled WGS sequence"/>
</dbReference>
<evidence type="ECO:0000313" key="2">
    <source>
        <dbReference type="Proteomes" id="UP000035489"/>
    </source>
</evidence>
<dbReference type="EMBL" id="LCYG01000056">
    <property type="protein sequence ID" value="KLK91288.1"/>
    <property type="molecule type" value="Genomic_DNA"/>
</dbReference>
<accession>A0A0H1R826</accession>
<keyword evidence="2" id="KW-1185">Reference proteome</keyword>
<protein>
    <submittedName>
        <fullName evidence="1">Uncharacterized protein</fullName>
    </submittedName>
</protein>
<reference evidence="1 2" key="1">
    <citation type="submission" date="2015-05" db="EMBL/GenBank/DDBJ databases">
        <title>Draft genome sequence of Microvirga vignae strain BR3299, a novel nitrogen fixing bacteria isolated from Brazil semi-aired region.</title>
        <authorList>
            <person name="Zilli J.E."/>
            <person name="Passos S.R."/>
            <person name="Leite J."/>
            <person name="Baldani J.I."/>
            <person name="Xavier G.R."/>
            <person name="Rumjaneck N.G."/>
            <person name="Simoes-Araujo J.L."/>
        </authorList>
    </citation>
    <scope>NUCLEOTIDE SEQUENCE [LARGE SCALE GENOMIC DNA]</scope>
    <source>
        <strain evidence="1 2">BR3299</strain>
    </source>
</reference>
<proteinExistence type="predicted"/>
<sequence>MNAMDLDGPMILLNAIIKTGTCRMRMDFRRCLDLSQGAEAVDERGLFAPRISSGEIDGFCRKLVLTCQY</sequence>
<dbReference type="AlphaFoldDB" id="A0A0H1R826"/>
<comment type="caution">
    <text evidence="1">The sequence shown here is derived from an EMBL/GenBank/DDBJ whole genome shotgun (WGS) entry which is preliminary data.</text>
</comment>
<name>A0A0H1R826_9HYPH</name>
<gene>
    <name evidence="1" type="ORF">AA309_20720</name>
</gene>
<dbReference type="STRING" id="1225564.AA309_20720"/>